<evidence type="ECO:0000256" key="4">
    <source>
        <dbReference type="SAM" id="SignalP"/>
    </source>
</evidence>
<dbReference type="AlphaFoldDB" id="A0AAN6RNL9"/>
<accession>A0AAN6RNL9</accession>
<evidence type="ECO:0000256" key="2">
    <source>
        <dbReference type="ARBA" id="ARBA00023026"/>
    </source>
</evidence>
<reference evidence="5" key="1">
    <citation type="journal article" date="2023" name="Mol. Phylogenet. Evol.">
        <title>Genome-scale phylogeny and comparative genomics of the fungal order Sordariales.</title>
        <authorList>
            <person name="Hensen N."/>
            <person name="Bonometti L."/>
            <person name="Westerberg I."/>
            <person name="Brannstrom I.O."/>
            <person name="Guillou S."/>
            <person name="Cros-Aarteil S."/>
            <person name="Calhoun S."/>
            <person name="Haridas S."/>
            <person name="Kuo A."/>
            <person name="Mondo S."/>
            <person name="Pangilinan J."/>
            <person name="Riley R."/>
            <person name="LaButti K."/>
            <person name="Andreopoulos B."/>
            <person name="Lipzen A."/>
            <person name="Chen C."/>
            <person name="Yan M."/>
            <person name="Daum C."/>
            <person name="Ng V."/>
            <person name="Clum A."/>
            <person name="Steindorff A."/>
            <person name="Ohm R.A."/>
            <person name="Martin F."/>
            <person name="Silar P."/>
            <person name="Natvig D.O."/>
            <person name="Lalanne C."/>
            <person name="Gautier V."/>
            <person name="Ament-Velasquez S.L."/>
            <person name="Kruys A."/>
            <person name="Hutchinson M.I."/>
            <person name="Powell A.J."/>
            <person name="Barry K."/>
            <person name="Miller A.N."/>
            <person name="Grigoriev I.V."/>
            <person name="Debuchy R."/>
            <person name="Gladieux P."/>
            <person name="Hiltunen Thoren M."/>
            <person name="Johannesson H."/>
        </authorList>
    </citation>
    <scope>NUCLEOTIDE SEQUENCE</scope>
    <source>
        <strain evidence="5">CBS 103.79</strain>
    </source>
</reference>
<feature type="signal peptide" evidence="4">
    <location>
        <begin position="1"/>
        <end position="17"/>
    </location>
</feature>
<dbReference type="PANTHER" id="PTHR47700:SF2">
    <property type="entry name" value="CHITINASE"/>
    <property type="match status" value="1"/>
</dbReference>
<proteinExistence type="predicted"/>
<gene>
    <name evidence="5" type="ORF">C8A05DRAFT_39151</name>
</gene>
<evidence type="ECO:0000256" key="3">
    <source>
        <dbReference type="SAM" id="MobiDB-lite"/>
    </source>
</evidence>
<evidence type="ECO:0000313" key="6">
    <source>
        <dbReference type="Proteomes" id="UP001303889"/>
    </source>
</evidence>
<reference evidence="5" key="2">
    <citation type="submission" date="2023-05" db="EMBL/GenBank/DDBJ databases">
        <authorList>
            <consortium name="Lawrence Berkeley National Laboratory"/>
            <person name="Steindorff A."/>
            <person name="Hensen N."/>
            <person name="Bonometti L."/>
            <person name="Westerberg I."/>
            <person name="Brannstrom I.O."/>
            <person name="Guillou S."/>
            <person name="Cros-Aarteil S."/>
            <person name="Calhoun S."/>
            <person name="Haridas S."/>
            <person name="Kuo A."/>
            <person name="Mondo S."/>
            <person name="Pangilinan J."/>
            <person name="Riley R."/>
            <person name="Labutti K."/>
            <person name="Andreopoulos B."/>
            <person name="Lipzen A."/>
            <person name="Chen C."/>
            <person name="Yanf M."/>
            <person name="Daum C."/>
            <person name="Ng V."/>
            <person name="Clum A."/>
            <person name="Ohm R."/>
            <person name="Martin F."/>
            <person name="Silar P."/>
            <person name="Natvig D."/>
            <person name="Lalanne C."/>
            <person name="Gautier V."/>
            <person name="Ament-Velasquez S.L."/>
            <person name="Kruys A."/>
            <person name="Hutchinson M.I."/>
            <person name="Powell A.J."/>
            <person name="Barry K."/>
            <person name="Miller A.N."/>
            <person name="Grigoriev I.V."/>
            <person name="Debuchy R."/>
            <person name="Gladieux P."/>
            <person name="Thoren M.H."/>
            <person name="Johannesson H."/>
        </authorList>
    </citation>
    <scope>NUCLEOTIDE SEQUENCE</scope>
    <source>
        <strain evidence="5">CBS 103.79</strain>
    </source>
</reference>
<feature type="non-terminal residue" evidence="5">
    <location>
        <position position="363"/>
    </location>
</feature>
<feature type="compositionally biased region" description="Low complexity" evidence="3">
    <location>
        <begin position="138"/>
        <end position="148"/>
    </location>
</feature>
<organism evidence="5 6">
    <name type="scientific">Staphylotrichum tortipilum</name>
    <dbReference type="NCBI Taxonomy" id="2831512"/>
    <lineage>
        <taxon>Eukaryota</taxon>
        <taxon>Fungi</taxon>
        <taxon>Dikarya</taxon>
        <taxon>Ascomycota</taxon>
        <taxon>Pezizomycotina</taxon>
        <taxon>Sordariomycetes</taxon>
        <taxon>Sordariomycetidae</taxon>
        <taxon>Sordariales</taxon>
        <taxon>Chaetomiaceae</taxon>
        <taxon>Staphylotrichum</taxon>
    </lineage>
</organism>
<evidence type="ECO:0000313" key="5">
    <source>
        <dbReference type="EMBL" id="KAK3897305.1"/>
    </source>
</evidence>
<keyword evidence="6" id="KW-1185">Reference proteome</keyword>
<name>A0AAN6RNL9_9PEZI</name>
<sequence length="363" mass="37997">MRFSATCAWLLVLRAAAQDVDVADIVLEGVDDGTNYYQQLHPCPLVCDGSPSSEWIMYSSWDRFAVCNEPVLLSFALSNPVLDPDTPTKITTCTAGNANSKVNALFNATDAAALGDTSSPDASSTSSRPVRVKRQPPSTCEAASARASATESKVSLQLSLRGTDPDAGLKRTEAASTALATLHEHFGSGDSPCEENVMFAYHQGVVAGVYIGASFGRATVASVAKVLLGQIQSTTATTVAAQLCGAPDRNARHTFGLVVDVSGNVTAVQEAVRGWNQAKCLTPAHSESLAQLRDVLVVEDKAGLGLFEDMPSWNGTALLRGNGTAPSGPGLARRDECRTIRVEDGDGCASLAARCGIAGKDFM</sequence>
<dbReference type="PANTHER" id="PTHR47700">
    <property type="entry name" value="V CHITINASE, PUTATIVE (AFU_ORTHOLOGUE AFUA_6G13720)-RELATED"/>
    <property type="match status" value="1"/>
</dbReference>
<dbReference type="EMBL" id="MU856205">
    <property type="protein sequence ID" value="KAK3897305.1"/>
    <property type="molecule type" value="Genomic_DNA"/>
</dbReference>
<evidence type="ECO:0000256" key="1">
    <source>
        <dbReference type="ARBA" id="ARBA00022669"/>
    </source>
</evidence>
<keyword evidence="4" id="KW-0732">Signal</keyword>
<dbReference type="Proteomes" id="UP001303889">
    <property type="component" value="Unassembled WGS sequence"/>
</dbReference>
<comment type="caution">
    <text evidence="5">The sequence shown here is derived from an EMBL/GenBank/DDBJ whole genome shotgun (WGS) entry which is preliminary data.</text>
</comment>
<protein>
    <submittedName>
        <fullName evidence="5">Uncharacterized protein</fullName>
    </submittedName>
</protein>
<keyword evidence="1" id="KW-0147">Chitin-binding</keyword>
<dbReference type="GO" id="GO:0008061">
    <property type="term" value="F:chitin binding"/>
    <property type="evidence" value="ECO:0007669"/>
    <property type="project" value="UniProtKB-KW"/>
</dbReference>
<feature type="region of interest" description="Disordered" evidence="3">
    <location>
        <begin position="115"/>
        <end position="148"/>
    </location>
</feature>
<dbReference type="InterPro" id="IPR053214">
    <property type="entry name" value="LysM12-like"/>
</dbReference>
<feature type="chain" id="PRO_5042975563" evidence="4">
    <location>
        <begin position="18"/>
        <end position="363"/>
    </location>
</feature>
<feature type="compositionally biased region" description="Low complexity" evidence="3">
    <location>
        <begin position="116"/>
        <end position="127"/>
    </location>
</feature>
<keyword evidence="2" id="KW-0843">Virulence</keyword>